<keyword evidence="7" id="KW-0378">Hydrolase</keyword>
<evidence type="ECO:0000256" key="7">
    <source>
        <dbReference type="ARBA" id="ARBA00022801"/>
    </source>
</evidence>
<dbReference type="InterPro" id="IPR023562">
    <property type="entry name" value="ClpP/TepA"/>
</dbReference>
<dbReference type="Gene3D" id="3.90.226.10">
    <property type="entry name" value="2-enoyl-CoA Hydratase, Chain A, domain 1"/>
    <property type="match status" value="1"/>
</dbReference>
<dbReference type="CDD" id="cd07017">
    <property type="entry name" value="S14_ClpP_2"/>
    <property type="match status" value="1"/>
</dbReference>
<evidence type="ECO:0000256" key="5">
    <source>
        <dbReference type="ARBA" id="ARBA00022676"/>
    </source>
</evidence>
<comment type="pathway">
    <text evidence="1">Glycan biosynthesis; starch biosynthesis.</text>
</comment>
<dbReference type="PROSITE" id="PS00382">
    <property type="entry name" value="CLP_PROTEASE_HIS"/>
    <property type="match status" value="1"/>
</dbReference>
<dbReference type="GO" id="GO:0016757">
    <property type="term" value="F:glycosyltransferase activity"/>
    <property type="evidence" value="ECO:0007669"/>
    <property type="project" value="UniProtKB-KW"/>
</dbReference>
<dbReference type="GO" id="GO:0004176">
    <property type="term" value="F:ATP-dependent peptidase activity"/>
    <property type="evidence" value="ECO:0007669"/>
    <property type="project" value="InterPro"/>
</dbReference>
<dbReference type="GO" id="GO:0006508">
    <property type="term" value="P:proteolysis"/>
    <property type="evidence" value="ECO:0007669"/>
    <property type="project" value="UniProtKB-KW"/>
</dbReference>
<evidence type="ECO:0000256" key="6">
    <source>
        <dbReference type="ARBA" id="ARBA00022679"/>
    </source>
</evidence>
<evidence type="ECO:0000313" key="14">
    <source>
        <dbReference type="EMBL" id="CAI9786352.1"/>
    </source>
</evidence>
<dbReference type="SUPFAM" id="SSF53756">
    <property type="entry name" value="UDP-Glycosyltransferase/glycogen phosphorylase"/>
    <property type="match status" value="1"/>
</dbReference>
<dbReference type="PANTHER" id="PTHR45825">
    <property type="entry name" value="GRANULE-BOUND STARCH SYNTHASE 1, CHLOROPLASTIC/AMYLOPLASTIC"/>
    <property type="match status" value="1"/>
</dbReference>
<feature type="active site" evidence="11">
    <location>
        <position position="206"/>
    </location>
</feature>
<comment type="similarity">
    <text evidence="2">Belongs to the peptidase S14 family.</text>
</comment>
<dbReference type="FunFam" id="3.90.226.10:FF:000035">
    <property type="entry name" value="ATP-dependent Clp protease proteolytic subunit"/>
    <property type="match status" value="1"/>
</dbReference>
<reference evidence="14" key="1">
    <citation type="submission" date="2023-05" db="EMBL/GenBank/DDBJ databases">
        <authorList>
            <person name="Huff M."/>
        </authorList>
    </citation>
    <scope>NUCLEOTIDE SEQUENCE</scope>
</reference>
<dbReference type="Gene3D" id="3.40.50.2000">
    <property type="entry name" value="Glycogen Phosphorylase B"/>
    <property type="match status" value="1"/>
</dbReference>
<dbReference type="Pfam" id="PF00574">
    <property type="entry name" value="CLP_protease"/>
    <property type="match status" value="1"/>
</dbReference>
<dbReference type="PANTHER" id="PTHR45825:SF2">
    <property type="entry name" value="STARCH SYNTHASE 2, CHLOROPLASTIC_AMYLOPLASTIC"/>
    <property type="match status" value="1"/>
</dbReference>
<evidence type="ECO:0000256" key="12">
    <source>
        <dbReference type="SAM" id="MobiDB-lite"/>
    </source>
</evidence>
<dbReference type="InterPro" id="IPR029045">
    <property type="entry name" value="ClpP/crotonase-like_dom_sf"/>
</dbReference>
<feature type="region of interest" description="Disordered" evidence="12">
    <location>
        <begin position="462"/>
        <end position="481"/>
    </location>
</feature>
<keyword evidence="15" id="KW-1185">Reference proteome</keyword>
<dbReference type="InterPro" id="IPR013534">
    <property type="entry name" value="Starch_synth_cat_dom"/>
</dbReference>
<organism evidence="14 15">
    <name type="scientific">Fraxinus pennsylvanica</name>
    <dbReference type="NCBI Taxonomy" id="56036"/>
    <lineage>
        <taxon>Eukaryota</taxon>
        <taxon>Viridiplantae</taxon>
        <taxon>Streptophyta</taxon>
        <taxon>Embryophyta</taxon>
        <taxon>Tracheophyta</taxon>
        <taxon>Spermatophyta</taxon>
        <taxon>Magnoliopsida</taxon>
        <taxon>eudicotyledons</taxon>
        <taxon>Gunneridae</taxon>
        <taxon>Pentapetalae</taxon>
        <taxon>asterids</taxon>
        <taxon>lamiids</taxon>
        <taxon>Lamiales</taxon>
        <taxon>Oleaceae</taxon>
        <taxon>Oleeae</taxon>
        <taxon>Fraxinus</taxon>
    </lineage>
</organism>
<dbReference type="InterPro" id="IPR033135">
    <property type="entry name" value="ClpP_His_AS"/>
</dbReference>
<evidence type="ECO:0000256" key="4">
    <source>
        <dbReference type="ARBA" id="ARBA00022670"/>
    </source>
</evidence>
<proteinExistence type="inferred from homology"/>
<evidence type="ECO:0000313" key="15">
    <source>
        <dbReference type="Proteomes" id="UP000834106"/>
    </source>
</evidence>
<feature type="domain" description="Starch synthase catalytic" evidence="13">
    <location>
        <begin position="506"/>
        <end position="620"/>
    </location>
</feature>
<dbReference type="Proteomes" id="UP000834106">
    <property type="component" value="Chromosome 22"/>
</dbReference>
<dbReference type="EMBL" id="OU503057">
    <property type="protein sequence ID" value="CAI9786352.1"/>
    <property type="molecule type" value="Genomic_DNA"/>
</dbReference>
<feature type="compositionally biased region" description="Low complexity" evidence="12">
    <location>
        <begin position="401"/>
        <end position="413"/>
    </location>
</feature>
<name>A0AAD2AJF2_9LAMI</name>
<feature type="compositionally biased region" description="Basic and acidic residues" evidence="12">
    <location>
        <begin position="467"/>
        <end position="481"/>
    </location>
</feature>
<evidence type="ECO:0000256" key="11">
    <source>
        <dbReference type="PROSITE-ProRule" id="PRU10086"/>
    </source>
</evidence>
<keyword evidence="5" id="KW-0328">Glycosyltransferase</keyword>
<keyword evidence="4" id="KW-0645">Protease</keyword>
<comment type="catalytic activity">
    <reaction evidence="10 11">
        <text>Hydrolysis of proteins to small peptides in the presence of ATP and magnesium. alpha-casein is the usual test substrate. In the absence of ATP, only oligopeptides shorter than five residues are hydrolyzed (such as succinyl-Leu-Tyr-|-NHMec, and Leu-Tyr-Leu-|-Tyr-Trp, in which cleavage of the -Tyr-|-Leu- and -Tyr-|-Trp bonds also occurs).</text>
        <dbReference type="EC" id="3.4.21.92"/>
    </reaction>
</comment>
<evidence type="ECO:0000256" key="2">
    <source>
        <dbReference type="ARBA" id="ARBA00007039"/>
    </source>
</evidence>
<dbReference type="SUPFAM" id="SSF52096">
    <property type="entry name" value="ClpP/crotonase"/>
    <property type="match status" value="1"/>
</dbReference>
<evidence type="ECO:0000256" key="10">
    <source>
        <dbReference type="ARBA" id="ARBA00034021"/>
    </source>
</evidence>
<sequence>MVTSTMATPLNLSIASTYNKPSSSTLLSQRNLRLTRPIISALSSPYGDSSTIGLYNKTHRLPLKLDQQDFRSIPDQSYGVIEAKKGNPPIMPAVLTPGGPLDLSTVLFRNRIIFIGQPINSQVAQRVISQLVTLATIDENADILIYLNCPGGSTYSVLAIYDCMSWIKPKVGTVCFGVAASQGALLLAGGEKGMRYSMPNARIMIHQPQSGCGGHVEDVRRQVNEAVQSRHKIDKMYAAFTGQSLEKVQQYTERDRFLSVSEGSEEAESGDEQDDALQATIEKSKKVLAVQKDLLKQIAERKKLVSSIKSSIIDPESDELPYEERSGSFSSIGIATAEGDKISEDLDNERFSTSGIHSDSAVHDVNENTASASSEYSFANMTEPGKDLRHNDKPQLKATISESVQSQEVPSVPLRSAVTPSPEPFSNKDSYKWLKKATETSTKVDSDELKDANVGTTILSDAPSSLKYDKSKDAEESNLEDMKVKVQDPTGEDVKPPPLAGPNVMNIILVAAECAPWSKTGGLGDVAGALPKALARRGHRVMVVAPRYGNYAEPQYSGVRKTYKVDGQDMEVTYFQTYIDGVDFVFMDSPVFRHRENDIYGGNRMDILKRMILFCKAAVEV</sequence>
<dbReference type="Pfam" id="PF08323">
    <property type="entry name" value="Glyco_transf_5"/>
    <property type="match status" value="1"/>
</dbReference>
<evidence type="ECO:0000256" key="3">
    <source>
        <dbReference type="ARBA" id="ARBA00013230"/>
    </source>
</evidence>
<dbReference type="AlphaFoldDB" id="A0AAD2AJF2"/>
<evidence type="ECO:0000259" key="13">
    <source>
        <dbReference type="Pfam" id="PF08323"/>
    </source>
</evidence>
<evidence type="ECO:0000256" key="1">
    <source>
        <dbReference type="ARBA" id="ARBA00004727"/>
    </source>
</evidence>
<accession>A0AAD2AJF2</accession>
<dbReference type="PRINTS" id="PR00127">
    <property type="entry name" value="CLPPROTEASEP"/>
</dbReference>
<dbReference type="InterPro" id="IPR001907">
    <property type="entry name" value="ClpP"/>
</dbReference>
<feature type="region of interest" description="Disordered" evidence="12">
    <location>
        <begin position="400"/>
        <end position="430"/>
    </location>
</feature>
<dbReference type="GO" id="GO:0004252">
    <property type="term" value="F:serine-type endopeptidase activity"/>
    <property type="evidence" value="ECO:0007669"/>
    <property type="project" value="UniProtKB-EC"/>
</dbReference>
<keyword evidence="9" id="KW-0750">Starch biosynthesis</keyword>
<dbReference type="GO" id="GO:0019252">
    <property type="term" value="P:starch biosynthetic process"/>
    <property type="evidence" value="ECO:0007669"/>
    <property type="project" value="UniProtKB-KW"/>
</dbReference>
<dbReference type="EC" id="3.4.21.92" evidence="3 11"/>
<keyword evidence="6" id="KW-0808">Transferase</keyword>
<protein>
    <recommendedName>
        <fullName evidence="3 11">Endopeptidase Clp</fullName>
        <ecNumber evidence="3 11">3.4.21.92</ecNumber>
    </recommendedName>
</protein>
<dbReference type="GO" id="GO:0009532">
    <property type="term" value="C:plastid stroma"/>
    <property type="evidence" value="ECO:0007669"/>
    <property type="project" value="UniProtKB-ARBA"/>
</dbReference>
<evidence type="ECO:0000256" key="8">
    <source>
        <dbReference type="ARBA" id="ARBA00022825"/>
    </source>
</evidence>
<gene>
    <name evidence="14" type="ORF">FPE_LOCUS33782</name>
</gene>
<keyword evidence="8" id="KW-0720">Serine protease</keyword>
<evidence type="ECO:0000256" key="9">
    <source>
        <dbReference type="ARBA" id="ARBA00022922"/>
    </source>
</evidence>